<dbReference type="EMBL" id="ML003089">
    <property type="protein sequence ID" value="RKP34732.1"/>
    <property type="molecule type" value="Genomic_DNA"/>
</dbReference>
<gene>
    <name evidence="2" type="ORF">BJ085DRAFT_29246</name>
</gene>
<keyword evidence="3" id="KW-1185">Reference proteome</keyword>
<keyword evidence="1" id="KW-0812">Transmembrane</keyword>
<organism evidence="2 3">
    <name type="scientific">Dimargaris cristalligena</name>
    <dbReference type="NCBI Taxonomy" id="215637"/>
    <lineage>
        <taxon>Eukaryota</taxon>
        <taxon>Fungi</taxon>
        <taxon>Fungi incertae sedis</taxon>
        <taxon>Zoopagomycota</taxon>
        <taxon>Kickxellomycotina</taxon>
        <taxon>Dimargaritomycetes</taxon>
        <taxon>Dimargaritales</taxon>
        <taxon>Dimargaritaceae</taxon>
        <taxon>Dimargaris</taxon>
    </lineage>
</organism>
<protein>
    <submittedName>
        <fullName evidence="2">Alpha/Beta hydrolase protein</fullName>
    </submittedName>
</protein>
<proteinExistence type="predicted"/>
<feature type="transmembrane region" description="Helical" evidence="1">
    <location>
        <begin position="79"/>
        <end position="103"/>
    </location>
</feature>
<dbReference type="SUPFAM" id="SSF53474">
    <property type="entry name" value="alpha/beta-Hydrolases"/>
    <property type="match status" value="1"/>
</dbReference>
<evidence type="ECO:0000313" key="3">
    <source>
        <dbReference type="Proteomes" id="UP000268162"/>
    </source>
</evidence>
<keyword evidence="1" id="KW-1133">Transmembrane helix</keyword>
<dbReference type="AlphaFoldDB" id="A0A4P9ZQ36"/>
<feature type="transmembrane region" description="Helical" evidence="1">
    <location>
        <begin position="109"/>
        <end position="127"/>
    </location>
</feature>
<dbReference type="Gene3D" id="3.40.50.1820">
    <property type="entry name" value="alpha/beta hydrolase"/>
    <property type="match status" value="1"/>
</dbReference>
<dbReference type="Proteomes" id="UP000268162">
    <property type="component" value="Unassembled WGS sequence"/>
</dbReference>
<feature type="transmembrane region" description="Helical" evidence="1">
    <location>
        <begin position="49"/>
        <end position="67"/>
    </location>
</feature>
<keyword evidence="1" id="KW-0472">Membrane</keyword>
<dbReference type="GO" id="GO:0016787">
    <property type="term" value="F:hydrolase activity"/>
    <property type="evidence" value="ECO:0007669"/>
    <property type="project" value="UniProtKB-KW"/>
</dbReference>
<name>A0A4P9ZQ36_9FUNG</name>
<keyword evidence="2" id="KW-0378">Hydrolase</keyword>
<feature type="transmembrane region" description="Helical" evidence="1">
    <location>
        <begin position="7"/>
        <end position="29"/>
    </location>
</feature>
<sequence>MRRKSTLLSIPGVTALLFLVMHLVAIIVYSAKATNAVDRIVPGNEYLNMWINVVGFVVVLQALFVVSREYSATRVLHSPIVWIAYSLFVVICTIMVFAAYMSIKEYGTAVWALTWLGGGLICLIYSMRARRGYFVDSIMDIPHHRLIAEKSAADDLCCMLLDTVFFAVSLLFIFIFVFFLAFQGIWLASDRHNYTAPGSLVDVSVNGTGSYAFHVHCVGPTDSDKPTYVISNDEGNPLTTLVALQSSLSNRNRRVCLYDRPGYGWSEPGYVVQTPAYVVHSLKQALDSVKEKSPYIMLGYGAGGEYAQLFTHIYPTFVSGVGLIDSYPNKDFLYAYAMNETSSDIYDDVTASNSHYYQSRRVISPLGWQRPIENDFPGFQPSDRLTEHISLHSTNNHWQARYFEYDGCGCRGYQALQSFRDQNTTTYLRIKDWPLTWPALPKPLPADPPSPDLPLLVVAANQTIDHLCNASAEDSEGYQCRVTQAQQNVLRRQRDLYVETLSQNVRSVVCPDGCDHNLVYTSADWLSNEIVKWFQ</sequence>
<accession>A0A4P9ZQ36</accession>
<evidence type="ECO:0000313" key="2">
    <source>
        <dbReference type="EMBL" id="RKP34732.1"/>
    </source>
</evidence>
<reference evidence="3" key="1">
    <citation type="journal article" date="2018" name="Nat. Microbiol.">
        <title>Leveraging single-cell genomics to expand the fungal tree of life.</title>
        <authorList>
            <person name="Ahrendt S.R."/>
            <person name="Quandt C.A."/>
            <person name="Ciobanu D."/>
            <person name="Clum A."/>
            <person name="Salamov A."/>
            <person name="Andreopoulos B."/>
            <person name="Cheng J.F."/>
            <person name="Woyke T."/>
            <person name="Pelin A."/>
            <person name="Henrissat B."/>
            <person name="Reynolds N.K."/>
            <person name="Benny G.L."/>
            <person name="Smith M.E."/>
            <person name="James T.Y."/>
            <person name="Grigoriev I.V."/>
        </authorList>
    </citation>
    <scope>NUCLEOTIDE SEQUENCE [LARGE SCALE GENOMIC DNA]</scope>
    <source>
        <strain evidence="3">RSA 468</strain>
    </source>
</reference>
<feature type="transmembrane region" description="Helical" evidence="1">
    <location>
        <begin position="164"/>
        <end position="186"/>
    </location>
</feature>
<evidence type="ECO:0000256" key="1">
    <source>
        <dbReference type="SAM" id="Phobius"/>
    </source>
</evidence>
<dbReference type="STRING" id="215637.A0A4P9ZQ36"/>
<dbReference type="InterPro" id="IPR029058">
    <property type="entry name" value="AB_hydrolase_fold"/>
</dbReference>